<evidence type="ECO:0000313" key="2">
    <source>
        <dbReference type="Proteomes" id="UP000704712"/>
    </source>
</evidence>
<proteinExistence type="predicted"/>
<evidence type="ECO:0000313" key="1">
    <source>
        <dbReference type="EMBL" id="KAF4138873.1"/>
    </source>
</evidence>
<sequence>MSSYKDTKTVAQELRSEQLTNWLNNERSVDDVFRLLNLRGDGFMALMSPKLGALKDYIKAFNREKSADESLLKVMTNGFGGEREYAKFLVKAQLEVVPGSAARSFQTALFNQWLQRNIDPEMLLKNLRLDRGMEDVLADTNLVTLSTYIPVYNARNPNRKTSLIGTLSAHYGDKEVVNALYINRDDSRIDSLVVNLQRKQLAWWLENEKSADDVFSLLKIESDDFSPTKGQTLAALGEFVALLNAINPQHQTNVFAVLQNRFGGDGQLARVVIKALDTADSESVHSSASAALRYRKALFSRWFDNNIKPKDIYLKVLKVKRLLLTRWKNRL</sequence>
<dbReference type="EMBL" id="JAACNO010001608">
    <property type="protein sequence ID" value="KAF4138873.1"/>
    <property type="molecule type" value="Genomic_DNA"/>
</dbReference>
<protein>
    <submittedName>
        <fullName evidence="1">Uncharacterized protein</fullName>
    </submittedName>
</protein>
<dbReference type="AlphaFoldDB" id="A0A8S9UED2"/>
<comment type="caution">
    <text evidence="1">The sequence shown here is derived from an EMBL/GenBank/DDBJ whole genome shotgun (WGS) entry which is preliminary data.</text>
</comment>
<accession>A0A8S9UED2</accession>
<name>A0A8S9UED2_PHYIN</name>
<dbReference type="Proteomes" id="UP000704712">
    <property type="component" value="Unassembled WGS sequence"/>
</dbReference>
<reference evidence="1" key="1">
    <citation type="submission" date="2020-03" db="EMBL/GenBank/DDBJ databases">
        <title>Hybrid Assembly of Korean Phytophthora infestans isolates.</title>
        <authorList>
            <person name="Prokchorchik M."/>
            <person name="Lee Y."/>
            <person name="Seo J."/>
            <person name="Cho J.-H."/>
            <person name="Park Y.-E."/>
            <person name="Jang D.-C."/>
            <person name="Im J.-S."/>
            <person name="Choi J.-G."/>
            <person name="Park H.-J."/>
            <person name="Lee G.-B."/>
            <person name="Lee Y.-G."/>
            <person name="Hong S.-Y."/>
            <person name="Cho K."/>
            <person name="Sohn K.H."/>
        </authorList>
    </citation>
    <scope>NUCLEOTIDE SEQUENCE</scope>
    <source>
        <strain evidence="1">KR_2_A2</strain>
    </source>
</reference>
<organism evidence="1 2">
    <name type="scientific">Phytophthora infestans</name>
    <name type="common">Potato late blight agent</name>
    <name type="synonym">Botrytis infestans</name>
    <dbReference type="NCBI Taxonomy" id="4787"/>
    <lineage>
        <taxon>Eukaryota</taxon>
        <taxon>Sar</taxon>
        <taxon>Stramenopiles</taxon>
        <taxon>Oomycota</taxon>
        <taxon>Peronosporomycetes</taxon>
        <taxon>Peronosporales</taxon>
        <taxon>Peronosporaceae</taxon>
        <taxon>Phytophthora</taxon>
    </lineage>
</organism>
<gene>
    <name evidence="1" type="ORF">GN958_ATG11830</name>
</gene>